<dbReference type="AlphaFoldDB" id="K2I4A7"/>
<dbReference type="PANTHER" id="PTHR30619">
    <property type="entry name" value="DNA INTERNALIZATION/COMPETENCE PROTEIN COMEC/REC2"/>
    <property type="match status" value="1"/>
</dbReference>
<comment type="subcellular location">
    <subcellularLocation>
        <location evidence="1">Cell membrane</location>
        <topology evidence="1">Multi-pass membrane protein</topology>
    </subcellularLocation>
</comment>
<evidence type="ECO:0000256" key="6">
    <source>
        <dbReference type="SAM" id="Phobius"/>
    </source>
</evidence>
<feature type="transmembrane region" description="Helical" evidence="6">
    <location>
        <begin position="447"/>
        <end position="471"/>
    </location>
</feature>
<evidence type="ECO:0000313" key="9">
    <source>
        <dbReference type="EMBL" id="EKE43680.1"/>
    </source>
</evidence>
<comment type="caution">
    <text evidence="9">The sequence shown here is derived from an EMBL/GenBank/DDBJ whole genome shotgun (WGS) entry which is preliminary data.</text>
</comment>
<dbReference type="PATRIC" id="fig|1231392.3.peg.2426"/>
<feature type="transmembrane region" description="Helical" evidence="6">
    <location>
        <begin position="414"/>
        <end position="435"/>
    </location>
</feature>
<feature type="transmembrane region" description="Helical" evidence="6">
    <location>
        <begin position="511"/>
        <end position="528"/>
    </location>
</feature>
<feature type="transmembrane region" description="Helical" evidence="6">
    <location>
        <begin position="383"/>
        <end position="402"/>
    </location>
</feature>
<feature type="transmembrane region" description="Helical" evidence="6">
    <location>
        <begin position="37"/>
        <end position="57"/>
    </location>
</feature>
<feature type="domain" description="DUF4131" evidence="8">
    <location>
        <begin position="63"/>
        <end position="216"/>
    </location>
</feature>
<evidence type="ECO:0000259" key="8">
    <source>
        <dbReference type="Pfam" id="PF13567"/>
    </source>
</evidence>
<dbReference type="InterPro" id="IPR004477">
    <property type="entry name" value="ComEC_N"/>
</dbReference>
<dbReference type="Pfam" id="PF03772">
    <property type="entry name" value="Competence"/>
    <property type="match status" value="1"/>
</dbReference>
<evidence type="ECO:0000259" key="7">
    <source>
        <dbReference type="Pfam" id="PF03772"/>
    </source>
</evidence>
<gene>
    <name evidence="9" type="ORF">OCGS_2412</name>
</gene>
<dbReference type="InterPro" id="IPR052159">
    <property type="entry name" value="Competence_DNA_uptake"/>
</dbReference>
<dbReference type="InterPro" id="IPR025405">
    <property type="entry name" value="DUF4131"/>
</dbReference>
<evidence type="ECO:0000256" key="3">
    <source>
        <dbReference type="ARBA" id="ARBA00022692"/>
    </source>
</evidence>
<evidence type="ECO:0000256" key="1">
    <source>
        <dbReference type="ARBA" id="ARBA00004651"/>
    </source>
</evidence>
<evidence type="ECO:0000256" key="5">
    <source>
        <dbReference type="ARBA" id="ARBA00023136"/>
    </source>
</evidence>
<feature type="transmembrane region" description="Helical" evidence="6">
    <location>
        <begin position="478"/>
        <end position="499"/>
    </location>
</feature>
<sequence>MRAASQIRPDALRPASIAGALGRRVLPRLALFDAQRGMLFCWIPVCLAIGIGGWFALPSDPTPQDWMLVAAGLGLSIPVMAAGAWRWPVVVGLVCILAGFALAGLRGQMVDAPVLGWRYYGPVEGRIVAIDRSASDKMRLTLDRVVLDRTSPARTPARVRVSLHGDQRWLDPAPGMVVIMTAHLGPPEGPVEPGGFDFQRMAWFDRLGAVGYTRTPALLLEGSDAALPIARLRRHISRSVQQILPGETGAFAAAILTGDRSGMQDDTLAALRAANTAHLLAISGLHMGLLTGCVFVALRTGMAAIPALALRHPIRKWAALGALAAGAFYLALSGGNVATQRAFVMAAVMLGAILLDRRALTLRAVAVAAIIVLVLRPEELTGPGFQMSFAATVALVAAFRGLRGWLPPGLPRWGRAVIGLVVSSAVAGAATAPIAAAHFNQLSQLGLAANLASVPLMGAVVMPAAVLAACLTPLGLGWIGLAIMAPAIDWILWIAHTIGGMDGALRMVPSPGPWVLPLVALGALWWILWQGRGRWAGLLPLALAASLWGGVERPDLLISPDGALIGLDVGGQRALNKPKGQGFVASNWLENDGDRVDQAQAAERPGLARDADGLTTFSLGGQRIAHIAGRNAAERAAAACGRMDIVIMSGTADGPDDTSKPHELTARCEIIDATTLRRTGAIAMWAAAEGDGLHRLTVRDASGRRAWNATAWRSRASRDQ</sequence>
<dbReference type="Pfam" id="PF13567">
    <property type="entry name" value="DUF4131"/>
    <property type="match status" value="1"/>
</dbReference>
<keyword evidence="5 6" id="KW-0472">Membrane</keyword>
<organism evidence="9 10">
    <name type="scientific">Oceaniovalibus guishaninsula JLT2003</name>
    <dbReference type="NCBI Taxonomy" id="1231392"/>
    <lineage>
        <taxon>Bacteria</taxon>
        <taxon>Pseudomonadati</taxon>
        <taxon>Pseudomonadota</taxon>
        <taxon>Alphaproteobacteria</taxon>
        <taxon>Rhodobacterales</taxon>
        <taxon>Roseobacteraceae</taxon>
        <taxon>Oceaniovalibus</taxon>
    </lineage>
</organism>
<reference evidence="9 10" key="1">
    <citation type="journal article" date="2012" name="J. Bacteriol.">
        <title>Draft Genome Sequence of Oceaniovalibus guishaninsula JLT2003T.</title>
        <authorList>
            <person name="Tang K."/>
            <person name="Liu K."/>
            <person name="Jiao N."/>
        </authorList>
    </citation>
    <scope>NUCLEOTIDE SEQUENCE [LARGE SCALE GENOMIC DNA]</scope>
    <source>
        <strain evidence="9 10">JLT2003</strain>
    </source>
</reference>
<feature type="transmembrane region" description="Helical" evidence="6">
    <location>
        <begin position="360"/>
        <end position="377"/>
    </location>
</feature>
<keyword evidence="4 6" id="KW-1133">Transmembrane helix</keyword>
<dbReference type="RefSeq" id="WP_007427564.1">
    <property type="nucleotide sequence ID" value="NZ_AMGO01000052.1"/>
</dbReference>
<dbReference type="Proteomes" id="UP000006765">
    <property type="component" value="Unassembled WGS sequence"/>
</dbReference>
<evidence type="ECO:0000256" key="2">
    <source>
        <dbReference type="ARBA" id="ARBA00022475"/>
    </source>
</evidence>
<dbReference type="NCBIfam" id="TIGR00360">
    <property type="entry name" value="ComEC_N-term"/>
    <property type="match status" value="1"/>
</dbReference>
<keyword evidence="10" id="KW-1185">Reference proteome</keyword>
<dbReference type="GO" id="GO:0005886">
    <property type="term" value="C:plasma membrane"/>
    <property type="evidence" value="ECO:0007669"/>
    <property type="project" value="UniProtKB-SubCell"/>
</dbReference>
<protein>
    <submittedName>
        <fullName evidence="9">Competence protein</fullName>
    </submittedName>
</protein>
<feature type="domain" description="ComEC/Rec2-related protein" evidence="7">
    <location>
        <begin position="255"/>
        <end position="531"/>
    </location>
</feature>
<feature type="transmembrane region" description="Helical" evidence="6">
    <location>
        <begin position="85"/>
        <end position="105"/>
    </location>
</feature>
<keyword evidence="3 6" id="KW-0812">Transmembrane</keyword>
<proteinExistence type="predicted"/>
<dbReference type="EMBL" id="AMGO01000052">
    <property type="protein sequence ID" value="EKE43680.1"/>
    <property type="molecule type" value="Genomic_DNA"/>
</dbReference>
<feature type="transmembrane region" description="Helical" evidence="6">
    <location>
        <begin position="279"/>
        <end position="298"/>
    </location>
</feature>
<dbReference type="eggNOG" id="COG0658">
    <property type="taxonomic scope" value="Bacteria"/>
</dbReference>
<accession>K2I4A7</accession>
<name>K2I4A7_9RHOB</name>
<keyword evidence="2" id="KW-1003">Cell membrane</keyword>
<feature type="transmembrane region" description="Helical" evidence="6">
    <location>
        <begin position="318"/>
        <end position="339"/>
    </location>
</feature>
<evidence type="ECO:0000256" key="4">
    <source>
        <dbReference type="ARBA" id="ARBA00022989"/>
    </source>
</evidence>
<dbReference type="STRING" id="1231392.OCGS_2412"/>
<evidence type="ECO:0000313" key="10">
    <source>
        <dbReference type="Proteomes" id="UP000006765"/>
    </source>
</evidence>
<dbReference type="PANTHER" id="PTHR30619:SF1">
    <property type="entry name" value="RECOMBINATION PROTEIN 2"/>
    <property type="match status" value="1"/>
</dbReference>